<evidence type="ECO:0000313" key="3">
    <source>
        <dbReference type="Proteomes" id="UP001595604"/>
    </source>
</evidence>
<gene>
    <name evidence="2" type="ORF">ACFOD9_00460</name>
</gene>
<dbReference type="PANTHER" id="PTHR46696:SF4">
    <property type="entry name" value="BIOTIN BIOSYNTHESIS CYTOCHROME P450"/>
    <property type="match status" value="1"/>
</dbReference>
<proteinExistence type="inferred from homology"/>
<sequence>MQIPASVARAIVDPKAYAENGPLDEAFAWLRAHAPLARIETPGYNPFWAVTRHADIREIERRSDQFLAGVRPTLVVNAPTEADIMAKGTLVRPITQMDDPDHAAYRALTQGWFVPQNLRKLEGRIREIARGFIDGMAARGGECDFARDVAFLYPLRVIMEILGVPAEDEPRMLKLTQELFGNNDPEFSRSGTPEEDMQVKRGNETVLEFIAYFGKVTEARRAHPTDDLSSVIANGTVHGAPLPKIEAMGYYVVAAAAGHDTTSNATSGGMWALCENPGQFARLKADPSLIPAFVEEIVRWTTPVKHFMRTAAQDVEYNGQAIAKGDWLMLCYHSGNRDEAVFENPFTFDIERKTRHIGYGFGPHVCLGQHLARLELRIFWEELLPRLESVELAGTPRRTEANFVCGPKSVPIRYRMT</sequence>
<dbReference type="InterPro" id="IPR002397">
    <property type="entry name" value="Cyt_P450_B"/>
</dbReference>
<reference evidence="3" key="1">
    <citation type="journal article" date="2019" name="Int. J. Syst. Evol. Microbiol.">
        <title>The Global Catalogue of Microorganisms (GCM) 10K type strain sequencing project: providing services to taxonomists for standard genome sequencing and annotation.</title>
        <authorList>
            <consortium name="The Broad Institute Genomics Platform"/>
            <consortium name="The Broad Institute Genome Sequencing Center for Infectious Disease"/>
            <person name="Wu L."/>
            <person name="Ma J."/>
        </authorList>
    </citation>
    <scope>NUCLEOTIDE SEQUENCE [LARGE SCALE GENOMIC DNA]</scope>
    <source>
        <strain evidence="3">KCTC 42984</strain>
    </source>
</reference>
<dbReference type="RefSeq" id="WP_379508110.1">
    <property type="nucleotide sequence ID" value="NZ_JBHRTQ010000001.1"/>
</dbReference>
<keyword evidence="3" id="KW-1185">Reference proteome</keyword>
<evidence type="ECO:0000313" key="2">
    <source>
        <dbReference type="EMBL" id="MFC3172713.1"/>
    </source>
</evidence>
<comment type="similarity">
    <text evidence="1">Belongs to the cytochrome P450 family.</text>
</comment>
<dbReference type="InterPro" id="IPR036396">
    <property type="entry name" value="Cyt_P450_sf"/>
</dbReference>
<dbReference type="SUPFAM" id="SSF48264">
    <property type="entry name" value="Cytochrome P450"/>
    <property type="match status" value="1"/>
</dbReference>
<dbReference type="CDD" id="cd11033">
    <property type="entry name" value="CYP142-like"/>
    <property type="match status" value="1"/>
</dbReference>
<dbReference type="Gene3D" id="1.10.630.10">
    <property type="entry name" value="Cytochrome P450"/>
    <property type="match status" value="1"/>
</dbReference>
<dbReference type="InterPro" id="IPR001128">
    <property type="entry name" value="Cyt_P450"/>
</dbReference>
<name>A0ABV7IJ50_9SPHN</name>
<dbReference type="Proteomes" id="UP001595604">
    <property type="component" value="Unassembled WGS sequence"/>
</dbReference>
<evidence type="ECO:0000256" key="1">
    <source>
        <dbReference type="ARBA" id="ARBA00010617"/>
    </source>
</evidence>
<organism evidence="2 3">
    <name type="scientific">Novosphingobium bradum</name>
    <dbReference type="NCBI Taxonomy" id="1737444"/>
    <lineage>
        <taxon>Bacteria</taxon>
        <taxon>Pseudomonadati</taxon>
        <taxon>Pseudomonadota</taxon>
        <taxon>Alphaproteobacteria</taxon>
        <taxon>Sphingomonadales</taxon>
        <taxon>Sphingomonadaceae</taxon>
        <taxon>Novosphingobium</taxon>
    </lineage>
</organism>
<accession>A0ABV7IJ50</accession>
<dbReference type="Pfam" id="PF00067">
    <property type="entry name" value="p450"/>
    <property type="match status" value="1"/>
</dbReference>
<dbReference type="PRINTS" id="PR00385">
    <property type="entry name" value="P450"/>
</dbReference>
<dbReference type="PANTHER" id="PTHR46696">
    <property type="entry name" value="P450, PUTATIVE (EUROFUNG)-RELATED"/>
    <property type="match status" value="1"/>
</dbReference>
<dbReference type="EMBL" id="JBHRTQ010000001">
    <property type="protein sequence ID" value="MFC3172713.1"/>
    <property type="molecule type" value="Genomic_DNA"/>
</dbReference>
<protein>
    <submittedName>
        <fullName evidence="2">Cytochrome P450</fullName>
    </submittedName>
</protein>
<dbReference type="PRINTS" id="PR00359">
    <property type="entry name" value="BP450"/>
</dbReference>
<comment type="caution">
    <text evidence="2">The sequence shown here is derived from an EMBL/GenBank/DDBJ whole genome shotgun (WGS) entry which is preliminary data.</text>
</comment>